<gene>
    <name evidence="7 8" type="primary">trmB</name>
    <name evidence="8" type="ORF">FNB15_08100</name>
</gene>
<comment type="pathway">
    <text evidence="7">tRNA modification; N(7)-methylguanine-tRNA biosynthesis.</text>
</comment>
<keyword evidence="3 7" id="KW-0489">Methyltransferase</keyword>
<dbReference type="UniPathway" id="UPA00989"/>
<dbReference type="EC" id="2.1.1.33" evidence="7"/>
<dbReference type="HAMAP" id="MF_01057">
    <property type="entry name" value="tRNA_methyltr_TrmB"/>
    <property type="match status" value="1"/>
</dbReference>
<evidence type="ECO:0000256" key="3">
    <source>
        <dbReference type="ARBA" id="ARBA00022603"/>
    </source>
</evidence>
<keyword evidence="6 7" id="KW-0819">tRNA processing</keyword>
<dbReference type="EMBL" id="CP041636">
    <property type="protein sequence ID" value="QDO97232.1"/>
    <property type="molecule type" value="Genomic_DNA"/>
</dbReference>
<evidence type="ECO:0000256" key="7">
    <source>
        <dbReference type="HAMAP-Rule" id="MF_01057"/>
    </source>
</evidence>
<comment type="caution">
    <text evidence="7">Lacks conserved residue(s) required for the propagation of feature annotation.</text>
</comment>
<dbReference type="GO" id="GO:0043527">
    <property type="term" value="C:tRNA methyltransferase complex"/>
    <property type="evidence" value="ECO:0007669"/>
    <property type="project" value="TreeGrafter"/>
</dbReference>
<protein>
    <recommendedName>
        <fullName evidence="7">tRNA (guanine-N(7)-)-methyltransferase</fullName>
        <ecNumber evidence="7">2.1.1.33</ecNumber>
    </recommendedName>
    <alternativeName>
        <fullName evidence="7">tRNA (guanine(46)-N(7))-methyltransferase</fullName>
    </alternativeName>
    <alternativeName>
        <fullName evidence="7">tRNA(m7G46)-methyltransferase</fullName>
    </alternativeName>
</protein>
<feature type="binding site" evidence="7">
    <location>
        <position position="147"/>
    </location>
    <ligand>
        <name>substrate</name>
    </ligand>
</feature>
<dbReference type="OrthoDB" id="9802090at2"/>
<dbReference type="InterPro" id="IPR029063">
    <property type="entry name" value="SAM-dependent_MTases_sf"/>
</dbReference>
<dbReference type="PANTHER" id="PTHR23417:SF14">
    <property type="entry name" value="PENTACOTRIPEPTIDE-REPEAT REGION OF PRORP DOMAIN-CONTAINING PROTEIN"/>
    <property type="match status" value="1"/>
</dbReference>
<accession>A0A516H0E8</accession>
<feature type="binding site" evidence="7">
    <location>
        <position position="121"/>
    </location>
    <ligand>
        <name>S-adenosyl-L-methionine</name>
        <dbReference type="ChEBI" id="CHEBI:59789"/>
    </ligand>
</feature>
<feature type="binding site" evidence="7">
    <location>
        <position position="179"/>
    </location>
    <ligand>
        <name>substrate</name>
    </ligand>
</feature>
<feature type="binding site" evidence="7">
    <location>
        <position position="65"/>
    </location>
    <ligand>
        <name>S-adenosyl-L-methionine</name>
        <dbReference type="ChEBI" id="CHEBI:59789"/>
    </ligand>
</feature>
<keyword evidence="9" id="KW-1185">Reference proteome</keyword>
<dbReference type="PROSITE" id="PS51625">
    <property type="entry name" value="SAM_MT_TRMB"/>
    <property type="match status" value="1"/>
</dbReference>
<dbReference type="NCBIfam" id="TIGR00091">
    <property type="entry name" value="tRNA (guanosine(46)-N7)-methyltransferase TrmB"/>
    <property type="match status" value="1"/>
</dbReference>
<sequence>MSDEESAAASRRLIFGRRRGRKFSPARETTFADWLPRLRIVLPPEGRVLTPAALFAQPMREYWVEVGFGDGQHLFALAEANPDVGFLGVEPYEPGVAKLVSRIAARVNAGGADNIRILTDDARLLLKSLPDGSIARGFTLFPDPWPKKRHQWRRIVNTETLEQWARLIPPGGALRLATDVPDYQRWMLRHILAAPRFDWLAETSADWLRRPADWPASKYEQKAISAGRTPHYYRLHRV</sequence>
<dbReference type="Proteomes" id="UP000317496">
    <property type="component" value="Chromosome"/>
</dbReference>
<dbReference type="PANTHER" id="PTHR23417">
    <property type="entry name" value="3-DEOXY-D-MANNO-OCTULOSONIC-ACID TRANSFERASE/TRNA GUANINE-N 7 - -METHYLTRANSFERASE"/>
    <property type="match status" value="1"/>
</dbReference>
<dbReference type="CDD" id="cd02440">
    <property type="entry name" value="AdoMet_MTases"/>
    <property type="match status" value="1"/>
</dbReference>
<dbReference type="InterPro" id="IPR003358">
    <property type="entry name" value="tRNA_(Gua-N-7)_MeTrfase_Trmb"/>
</dbReference>
<dbReference type="KEGG" id="fer:FNB15_08100"/>
<evidence type="ECO:0000313" key="8">
    <source>
        <dbReference type="EMBL" id="QDO97232.1"/>
    </source>
</evidence>
<dbReference type="InterPro" id="IPR055361">
    <property type="entry name" value="tRNA_methyltr_TrmB_bact"/>
</dbReference>
<organism evidence="8 9">
    <name type="scientific">Ferrovibrio terrae</name>
    <dbReference type="NCBI Taxonomy" id="2594003"/>
    <lineage>
        <taxon>Bacteria</taxon>
        <taxon>Pseudomonadati</taxon>
        <taxon>Pseudomonadota</taxon>
        <taxon>Alphaproteobacteria</taxon>
        <taxon>Rhodospirillales</taxon>
        <taxon>Rhodospirillaceae</taxon>
        <taxon>Ferrovibrio</taxon>
    </lineage>
</organism>
<dbReference type="Gene3D" id="3.40.50.150">
    <property type="entry name" value="Vaccinia Virus protein VP39"/>
    <property type="match status" value="1"/>
</dbReference>
<dbReference type="AlphaFoldDB" id="A0A516H0E8"/>
<proteinExistence type="inferred from homology"/>
<dbReference type="GO" id="GO:0008176">
    <property type="term" value="F:tRNA (guanine(46)-N7)-methyltransferase activity"/>
    <property type="evidence" value="ECO:0007669"/>
    <property type="project" value="UniProtKB-UniRule"/>
</dbReference>
<dbReference type="Pfam" id="PF02390">
    <property type="entry name" value="Methyltransf_4"/>
    <property type="match status" value="1"/>
</dbReference>
<comment type="catalytic activity">
    <reaction evidence="1 7">
        <text>guanosine(46) in tRNA + S-adenosyl-L-methionine = N(7)-methylguanosine(46) in tRNA + S-adenosyl-L-homocysteine</text>
        <dbReference type="Rhea" id="RHEA:42708"/>
        <dbReference type="Rhea" id="RHEA-COMP:10188"/>
        <dbReference type="Rhea" id="RHEA-COMP:10189"/>
        <dbReference type="ChEBI" id="CHEBI:57856"/>
        <dbReference type="ChEBI" id="CHEBI:59789"/>
        <dbReference type="ChEBI" id="CHEBI:74269"/>
        <dbReference type="ChEBI" id="CHEBI:74480"/>
        <dbReference type="EC" id="2.1.1.33"/>
    </reaction>
</comment>
<evidence type="ECO:0000313" key="9">
    <source>
        <dbReference type="Proteomes" id="UP000317496"/>
    </source>
</evidence>
<reference evidence="8 9" key="1">
    <citation type="submission" date="2019-07" db="EMBL/GenBank/DDBJ databases">
        <title>Genome sequencing for Ferrovibrio sp. K5.</title>
        <authorList>
            <person name="Park S.-J."/>
        </authorList>
    </citation>
    <scope>NUCLEOTIDE SEQUENCE [LARGE SCALE GENOMIC DNA]</scope>
    <source>
        <strain evidence="8 9">K5</strain>
    </source>
</reference>
<name>A0A516H0E8_9PROT</name>
<dbReference type="SUPFAM" id="SSF53335">
    <property type="entry name" value="S-adenosyl-L-methionine-dependent methyltransferases"/>
    <property type="match status" value="1"/>
</dbReference>
<comment type="similarity">
    <text evidence="7">Belongs to the class I-like SAM-binding methyltransferase superfamily. TrmB family.</text>
</comment>
<evidence type="ECO:0000256" key="6">
    <source>
        <dbReference type="ARBA" id="ARBA00022694"/>
    </source>
</evidence>
<comment type="function">
    <text evidence="2 7">Catalyzes the formation of N(7)-methylguanine at position 46 (m7G46) in tRNA.</text>
</comment>
<keyword evidence="5 7" id="KW-0949">S-adenosyl-L-methionine</keyword>
<keyword evidence="4 7" id="KW-0808">Transferase</keyword>
<evidence type="ECO:0000256" key="4">
    <source>
        <dbReference type="ARBA" id="ARBA00022679"/>
    </source>
</evidence>
<feature type="binding site" evidence="7">
    <location>
        <position position="143"/>
    </location>
    <ligand>
        <name>S-adenosyl-L-methionine</name>
        <dbReference type="ChEBI" id="CHEBI:59789"/>
    </ligand>
</feature>
<evidence type="ECO:0000256" key="2">
    <source>
        <dbReference type="ARBA" id="ARBA00003015"/>
    </source>
</evidence>
<evidence type="ECO:0000256" key="1">
    <source>
        <dbReference type="ARBA" id="ARBA00000142"/>
    </source>
</evidence>
<evidence type="ECO:0000256" key="5">
    <source>
        <dbReference type="ARBA" id="ARBA00022691"/>
    </source>
</evidence>
<feature type="binding site" evidence="7">
    <location>
        <position position="90"/>
    </location>
    <ligand>
        <name>S-adenosyl-L-methionine</name>
        <dbReference type="ChEBI" id="CHEBI:59789"/>
    </ligand>
</feature>